<dbReference type="InterPro" id="IPR011013">
    <property type="entry name" value="Gal_mutarotase_sf_dom"/>
</dbReference>
<comment type="caution">
    <text evidence="1">The sequence shown here is derived from an EMBL/GenBank/DDBJ whole genome shotgun (WGS) entry which is preliminary data.</text>
</comment>
<dbReference type="EMBL" id="VBSP01000001">
    <property type="protein sequence ID" value="TLQ49547.1"/>
    <property type="molecule type" value="Genomic_DNA"/>
</dbReference>
<evidence type="ECO:0000313" key="2">
    <source>
        <dbReference type="Proteomes" id="UP000306420"/>
    </source>
</evidence>
<dbReference type="PANTHER" id="PTHR11122">
    <property type="entry name" value="APOSPORY-ASSOCIATED PROTEIN C-RELATED"/>
    <property type="match status" value="1"/>
</dbReference>
<dbReference type="SUPFAM" id="SSF74650">
    <property type="entry name" value="Galactose mutarotase-like"/>
    <property type="match status" value="1"/>
</dbReference>
<dbReference type="CDD" id="cd09024">
    <property type="entry name" value="Aldose_epim_lacX"/>
    <property type="match status" value="1"/>
</dbReference>
<dbReference type="OrthoDB" id="9795355at2"/>
<dbReference type="GO" id="GO:0005975">
    <property type="term" value="P:carbohydrate metabolic process"/>
    <property type="evidence" value="ECO:0007669"/>
    <property type="project" value="InterPro"/>
</dbReference>
<sequence>MITLENDYLIVKIKEEGAELVSIVDKKTDYEFLWQADEKYWARHAPVLFPIVGKLKDDTYQYDDKEYHMTQHGFARDLPFHVQNITSNSASLYLKNTDETHEKYPFEFSLQINYILHYSSITVSYEILNPSTDKTLYYSIGGHPAFNVSQSPSGSKEEFDDVSFRFEPAGQYLQIPLSKDGLTTPNKAKYVEVNEVPLKHTTFKNDALIYQISQQTEIVLEDKANDVAIRMKPNRMDFVGIWSPYPKRAPFVCIEPWSGIADPDNTTGHLAEKYAIHELRASQLMTHDYTMSFSKN</sequence>
<dbReference type="Gene3D" id="2.70.98.10">
    <property type="match status" value="1"/>
</dbReference>
<dbReference type="GO" id="GO:0030246">
    <property type="term" value="F:carbohydrate binding"/>
    <property type="evidence" value="ECO:0007669"/>
    <property type="project" value="InterPro"/>
</dbReference>
<proteinExistence type="predicted"/>
<protein>
    <submittedName>
        <fullName evidence="1">Aldose 1-epimerase family protein</fullName>
    </submittedName>
</protein>
<accession>A0A5R9EPI6</accession>
<evidence type="ECO:0000313" key="1">
    <source>
        <dbReference type="EMBL" id="TLQ49547.1"/>
    </source>
</evidence>
<dbReference type="InterPro" id="IPR014718">
    <property type="entry name" value="GH-type_carb-bd"/>
</dbReference>
<reference evidence="1 2" key="1">
    <citation type="submission" date="2019-05" db="EMBL/GenBank/DDBJ databases">
        <title>The metagenome of a microbial culture collection derived from dairy environment covers the genomic content of the human microbiome.</title>
        <authorList>
            <person name="Roder T."/>
            <person name="Wuthrich D."/>
            <person name="Sattari Z."/>
            <person name="Von Ah U."/>
            <person name="Bar C."/>
            <person name="Ronchi F."/>
            <person name="Macpherson A.J."/>
            <person name="Ganal-Vonarburg S.C."/>
            <person name="Bruggmann R."/>
            <person name="Vergeres G."/>
        </authorList>
    </citation>
    <scope>NUCLEOTIDE SEQUENCE [LARGE SCALE GENOMIC DNA]</scope>
    <source>
        <strain evidence="1 2">FAM 24227</strain>
    </source>
</reference>
<dbReference type="InterPro" id="IPR037481">
    <property type="entry name" value="LacX"/>
</dbReference>
<dbReference type="AlphaFoldDB" id="A0A5R9EPI6"/>
<dbReference type="InterPro" id="IPR008183">
    <property type="entry name" value="Aldose_1/G6P_1-epimerase"/>
</dbReference>
<organism evidence="1 2">
    <name type="scientific">Ruoffia tabacinasalis</name>
    <dbReference type="NCBI Taxonomy" id="87458"/>
    <lineage>
        <taxon>Bacteria</taxon>
        <taxon>Bacillati</taxon>
        <taxon>Bacillota</taxon>
        <taxon>Bacilli</taxon>
        <taxon>Lactobacillales</taxon>
        <taxon>Aerococcaceae</taxon>
        <taxon>Ruoffia</taxon>
    </lineage>
</organism>
<dbReference type="RefSeq" id="WP_138403469.1">
    <property type="nucleotide sequence ID" value="NZ_VBSP01000001.1"/>
</dbReference>
<name>A0A5R9EPI6_9LACT</name>
<dbReference type="GO" id="GO:0016853">
    <property type="term" value="F:isomerase activity"/>
    <property type="evidence" value="ECO:0007669"/>
    <property type="project" value="InterPro"/>
</dbReference>
<gene>
    <name evidence="1" type="ORF">FEZ33_00770</name>
</gene>
<dbReference type="Pfam" id="PF01263">
    <property type="entry name" value="Aldose_epim"/>
    <property type="match status" value="1"/>
</dbReference>
<dbReference type="PANTHER" id="PTHR11122:SF13">
    <property type="entry name" value="GLUCOSE-6-PHOSPHATE 1-EPIMERASE"/>
    <property type="match status" value="1"/>
</dbReference>
<dbReference type="Proteomes" id="UP000306420">
    <property type="component" value="Unassembled WGS sequence"/>
</dbReference>